<evidence type="ECO:0008006" key="6">
    <source>
        <dbReference type="Google" id="ProtNLM"/>
    </source>
</evidence>
<gene>
    <name evidence="4" type="ORF">C2800_10395</name>
    <name evidence="2" type="ORF">NM948_09500</name>
    <name evidence="3" type="ORF">NQF69_08695</name>
</gene>
<dbReference type="Proteomes" id="UP001145481">
    <property type="component" value="Unassembled WGS sequence"/>
</dbReference>
<reference evidence="3" key="3">
    <citation type="submission" date="2022-07" db="EMBL/GenBank/DDBJ databases">
        <title>Sequence of Pasteurella multocoda 17BRD-035.</title>
        <authorList>
            <person name="Roy Chowdhury P."/>
            <person name="Alhamami T."/>
            <person name="Trott D.J."/>
            <person name="Djordvevic S.P."/>
        </authorList>
    </citation>
    <scope>NUCLEOTIDE SEQUENCE</scope>
    <source>
        <strain evidence="3">17BRD-035</strain>
    </source>
</reference>
<comment type="caution">
    <text evidence="4">The sequence shown here is derived from an EMBL/GenBank/DDBJ whole genome shotgun (WGS) entry which is preliminary data.</text>
</comment>
<dbReference type="Proteomes" id="UP001182304">
    <property type="component" value="Unassembled WGS sequence"/>
</dbReference>
<dbReference type="Proteomes" id="UP000540079">
    <property type="component" value="Unassembled WGS sequence"/>
</dbReference>
<name>A0A1E3XK74_PASMD</name>
<evidence type="ECO:0000313" key="2">
    <source>
        <dbReference type="EMBL" id="MDA5623771.1"/>
    </source>
</evidence>
<dbReference type="EMBL" id="JANJHC010000023">
    <property type="protein sequence ID" value="MDA5623771.1"/>
    <property type="molecule type" value="Genomic_DNA"/>
</dbReference>
<evidence type="ECO:0000313" key="5">
    <source>
        <dbReference type="Proteomes" id="UP000540079"/>
    </source>
</evidence>
<protein>
    <recommendedName>
        <fullName evidence="6">Outer membrane protein</fullName>
    </recommendedName>
</protein>
<evidence type="ECO:0000256" key="1">
    <source>
        <dbReference type="SAM" id="SignalP"/>
    </source>
</evidence>
<proteinExistence type="predicted"/>
<dbReference type="EMBL" id="JANIEN010000010">
    <property type="protein sequence ID" value="MDT3452847.1"/>
    <property type="molecule type" value="Genomic_DNA"/>
</dbReference>
<keyword evidence="1" id="KW-0732">Signal</keyword>
<reference evidence="4 5" key="1">
    <citation type="journal article" date="2018" name="Front. Microbiol.">
        <title>Genetic and Phylogenetic Characteristics of Pasteurella multocida Isolates From Different Host Species.</title>
        <authorList>
            <person name="Peng Z."/>
            <person name="Liang W."/>
            <person name="Wang F."/>
            <person name="Xu Z."/>
            <person name="Xie Z."/>
            <person name="Lian Z."/>
            <person name="Hua L."/>
            <person name="Zhou R."/>
            <person name="Chen H."/>
            <person name="Wu B."/>
        </authorList>
    </citation>
    <scope>NUCLEOTIDE SEQUENCE [LARGE SCALE GENOMIC DNA]</scope>
    <source>
        <strain evidence="4 5">HNA06</strain>
    </source>
</reference>
<feature type="chain" id="PRO_5014540997" description="Outer membrane protein" evidence="1">
    <location>
        <begin position="21"/>
        <end position="211"/>
    </location>
</feature>
<dbReference type="EMBL" id="PPVL01000011">
    <property type="protein sequence ID" value="NNI79816.1"/>
    <property type="molecule type" value="Genomic_DNA"/>
</dbReference>
<dbReference type="OMA" id="GEQFPRY"/>
<dbReference type="RefSeq" id="WP_010907260.1">
    <property type="nucleotide sequence ID" value="NZ_AP025519.1"/>
</dbReference>
<organism evidence="4 5">
    <name type="scientific">Pasteurella multocida</name>
    <dbReference type="NCBI Taxonomy" id="747"/>
    <lineage>
        <taxon>Bacteria</taxon>
        <taxon>Pseudomonadati</taxon>
        <taxon>Pseudomonadota</taxon>
        <taxon>Gammaproteobacteria</taxon>
        <taxon>Pasteurellales</taxon>
        <taxon>Pasteurellaceae</taxon>
        <taxon>Pasteurella</taxon>
    </lineage>
</organism>
<feature type="signal peptide" evidence="1">
    <location>
        <begin position="1"/>
        <end position="20"/>
    </location>
</feature>
<sequence>MKFLSVLLCSVLCYLPTAWANVDLNIKYSSNYLMPAYVHFKADGAQYAVDAKINVPLYNIQFLSTGTQDAKQFNMVDYQDIRNGKPYATSKIQADSIEYGKVKNGLTKKALALPTFDLFTMAFQLSYYDKLPINFQITNGKKLYPMHNVFVKKSEAKVKVDKQEAVQITYQFKTGDKDIVVKKLAGEQFPRFISYNRDGDNYELEFSGFVK</sequence>
<reference evidence="2" key="2">
    <citation type="submission" date="2022-07" db="EMBL/GenBank/DDBJ databases">
        <title>Genome-based characterization of novel serogroup A variants of Pasteurella multocida.</title>
        <authorList>
            <person name="Prajapati A."/>
            <person name="Yogisharadhya R."/>
            <person name="Mohanty N."/>
            <person name="Chanda M."/>
            <person name="Mendem S.K."/>
            <person name="Siddaramappa S."/>
            <person name="Shivachandra S.B."/>
        </authorList>
    </citation>
    <scope>NUCLEOTIDE SEQUENCE</scope>
    <source>
        <strain evidence="2">NIVEDIPm19</strain>
    </source>
</reference>
<evidence type="ECO:0000313" key="3">
    <source>
        <dbReference type="EMBL" id="MDT3452847.1"/>
    </source>
</evidence>
<evidence type="ECO:0000313" key="4">
    <source>
        <dbReference type="EMBL" id="NNI79816.1"/>
    </source>
</evidence>
<accession>A0A1E3XK74</accession>
<dbReference type="AlphaFoldDB" id="A0A1E3XK74"/>